<accession>A0ABR6EUC6</accession>
<reference evidence="2 3" key="1">
    <citation type="submission" date="2019-11" db="EMBL/GenBank/DDBJ databases">
        <title>Description of Pedobacter sp. LMG 31462T.</title>
        <authorList>
            <person name="Carlier A."/>
            <person name="Qi S."/>
            <person name="Vandamme P."/>
        </authorList>
    </citation>
    <scope>NUCLEOTIDE SEQUENCE [LARGE SCALE GENOMIC DNA]</scope>
    <source>
        <strain evidence="2 3">LMG 31462</strain>
    </source>
</reference>
<dbReference type="RefSeq" id="WP_182955543.1">
    <property type="nucleotide sequence ID" value="NZ_WNXC01000002.1"/>
</dbReference>
<protein>
    <recommendedName>
        <fullName evidence="4">Pectate lyase superfamily protein domain-containing protein</fullName>
    </recommendedName>
</protein>
<name>A0ABR6EUC6_9SPHI</name>
<sequence>MKHKFTRTVLALLTSTVLLSFTKDSAMIEPKFLITSSDSSGTHNGPWKSKFLDVNKNGTITYHPDEQGNTIPDFSLVGYHHGSRPIPKLKLFKTLYPGKGDAGNMIQQAIDELAALPADKNGHRGTILLTKGSYPIAGTIHIKSDGIVLKGEGDQANGTKLIATGKGSRSLIEIKGSGQLTEIPGTRVNITDTYVPTGAKSFQVTDAKAFKAGDKIVLFRPGSSNWIKDLQMDQIIARQGTKQWQANDYNLSYEREITKINGNTVFIDNPVVMTIDQKYSTGAIYKCNFKGRLQEVGVENILFESEYASDIDEDHGNIAVDFDNIENAWVTGITARFFIYAAVSLNTGAKNVTVKDSKCLDAKSIITGGRRYSFNNNGQQNLFMNLETTEGRHDYVTGAKTAGPNVFYNCKSTNTHADIGPHHRWATGTLYDNIETDGQINVQDRGNWGSGHGWSGVTQVLWNCTVESAAVQNPWASGKNYAIGLKGKKVAGRLPGKPDGEWEGQDQKNLLPQSLFLAQLKAAGIKTP</sequence>
<dbReference type="Proteomes" id="UP000636110">
    <property type="component" value="Unassembled WGS sequence"/>
</dbReference>
<evidence type="ECO:0008006" key="4">
    <source>
        <dbReference type="Google" id="ProtNLM"/>
    </source>
</evidence>
<evidence type="ECO:0000256" key="1">
    <source>
        <dbReference type="SAM" id="SignalP"/>
    </source>
</evidence>
<keyword evidence="3" id="KW-1185">Reference proteome</keyword>
<dbReference type="EMBL" id="WNXC01000002">
    <property type="protein sequence ID" value="MBB2148866.1"/>
    <property type="molecule type" value="Genomic_DNA"/>
</dbReference>
<gene>
    <name evidence="2" type="ORF">GM920_08070</name>
</gene>
<organism evidence="2 3">
    <name type="scientific">Pedobacter gandavensis</name>
    <dbReference type="NCBI Taxonomy" id="2679963"/>
    <lineage>
        <taxon>Bacteria</taxon>
        <taxon>Pseudomonadati</taxon>
        <taxon>Bacteroidota</taxon>
        <taxon>Sphingobacteriia</taxon>
        <taxon>Sphingobacteriales</taxon>
        <taxon>Sphingobacteriaceae</taxon>
        <taxon>Pedobacter</taxon>
    </lineage>
</organism>
<feature type="signal peptide" evidence="1">
    <location>
        <begin position="1"/>
        <end position="26"/>
    </location>
</feature>
<feature type="chain" id="PRO_5045283996" description="Pectate lyase superfamily protein domain-containing protein" evidence="1">
    <location>
        <begin position="27"/>
        <end position="528"/>
    </location>
</feature>
<keyword evidence="1" id="KW-0732">Signal</keyword>
<evidence type="ECO:0000313" key="3">
    <source>
        <dbReference type="Proteomes" id="UP000636110"/>
    </source>
</evidence>
<dbReference type="InterPro" id="IPR011050">
    <property type="entry name" value="Pectin_lyase_fold/virulence"/>
</dbReference>
<dbReference type="SUPFAM" id="SSF51126">
    <property type="entry name" value="Pectin lyase-like"/>
    <property type="match status" value="1"/>
</dbReference>
<evidence type="ECO:0000313" key="2">
    <source>
        <dbReference type="EMBL" id="MBB2148866.1"/>
    </source>
</evidence>
<comment type="caution">
    <text evidence="2">The sequence shown here is derived from an EMBL/GenBank/DDBJ whole genome shotgun (WGS) entry which is preliminary data.</text>
</comment>
<proteinExistence type="predicted"/>